<comment type="similarity">
    <text evidence="2 9">Belongs to the CRISPR-associated endoribonuclease Cas2 protein family.</text>
</comment>
<gene>
    <name evidence="9" type="primary">cas2</name>
    <name evidence="10" type="ORF">SAMN05216249_1333</name>
</gene>
<dbReference type="GO" id="GO:0004521">
    <property type="term" value="F:RNA endonuclease activity"/>
    <property type="evidence" value="ECO:0007669"/>
    <property type="project" value="InterPro"/>
</dbReference>
<dbReference type="EC" id="3.1.-.-" evidence="9"/>
<dbReference type="Gene3D" id="3.30.70.240">
    <property type="match status" value="1"/>
</dbReference>
<dbReference type="GO" id="GO:0046872">
    <property type="term" value="F:metal ion binding"/>
    <property type="evidence" value="ECO:0007669"/>
    <property type="project" value="UniProtKB-UniRule"/>
</dbReference>
<evidence type="ECO:0000256" key="9">
    <source>
        <dbReference type="HAMAP-Rule" id="MF_01471"/>
    </source>
</evidence>
<dbReference type="EMBL" id="FOJY01000033">
    <property type="protein sequence ID" value="SFB39268.1"/>
    <property type="molecule type" value="Genomic_DNA"/>
</dbReference>
<evidence type="ECO:0000256" key="7">
    <source>
        <dbReference type="ARBA" id="ARBA00022842"/>
    </source>
</evidence>
<keyword evidence="3 9" id="KW-0540">Nuclease</keyword>
<evidence type="ECO:0000256" key="4">
    <source>
        <dbReference type="ARBA" id="ARBA00022723"/>
    </source>
</evidence>
<proteinExistence type="inferred from homology"/>
<dbReference type="GO" id="GO:0051607">
    <property type="term" value="P:defense response to virus"/>
    <property type="evidence" value="ECO:0007669"/>
    <property type="project" value="UniProtKB-UniRule"/>
</dbReference>
<comment type="subunit">
    <text evidence="9">Homodimer, forms a heterotetramer with a Cas1 homodimer.</text>
</comment>
<evidence type="ECO:0000256" key="3">
    <source>
        <dbReference type="ARBA" id="ARBA00022722"/>
    </source>
</evidence>
<dbReference type="STRING" id="1120918.SAMN05216249_1333"/>
<keyword evidence="8 9" id="KW-0051">Antiviral defense</keyword>
<keyword evidence="7 9" id="KW-0460">Magnesium</keyword>
<dbReference type="OrthoDB" id="9791737at2"/>
<evidence type="ECO:0000256" key="2">
    <source>
        <dbReference type="ARBA" id="ARBA00009959"/>
    </source>
</evidence>
<dbReference type="GO" id="GO:0043571">
    <property type="term" value="P:maintenance of CRISPR repeat elements"/>
    <property type="evidence" value="ECO:0007669"/>
    <property type="project" value="UniProtKB-UniRule"/>
</dbReference>
<comment type="cofactor">
    <cofactor evidence="1 9">
        <name>Mg(2+)</name>
        <dbReference type="ChEBI" id="CHEBI:18420"/>
    </cofactor>
</comment>
<evidence type="ECO:0000256" key="6">
    <source>
        <dbReference type="ARBA" id="ARBA00022801"/>
    </source>
</evidence>
<dbReference type="InterPro" id="IPR021127">
    <property type="entry name" value="CRISPR_associated_Cas2"/>
</dbReference>
<dbReference type="SUPFAM" id="SSF143430">
    <property type="entry name" value="TTP0101/SSO1404-like"/>
    <property type="match status" value="1"/>
</dbReference>
<reference evidence="10 11" key="1">
    <citation type="submission" date="2016-10" db="EMBL/GenBank/DDBJ databases">
        <authorList>
            <person name="de Groot N.N."/>
        </authorList>
    </citation>
    <scope>NUCLEOTIDE SEQUENCE [LARGE SCALE GENOMIC DNA]</scope>
    <source>
        <strain evidence="10 11">DSM 5522</strain>
    </source>
</reference>
<evidence type="ECO:0000256" key="1">
    <source>
        <dbReference type="ARBA" id="ARBA00001946"/>
    </source>
</evidence>
<comment type="function">
    <text evidence="9">CRISPR (clustered regularly interspaced short palindromic repeat), is an adaptive immune system that provides protection against mobile genetic elements (viruses, transposable elements and conjugative plasmids). CRISPR clusters contain sequences complementary to antecedent mobile elements and target invading nucleic acids. CRISPR clusters are transcribed and processed into CRISPR RNA (crRNA). Functions as a ssRNA-specific endoribonuclease. Involved in the integration of spacer DNA into the CRISPR cassette.</text>
</comment>
<keyword evidence="4 9" id="KW-0479">Metal-binding</keyword>
<keyword evidence="5 9" id="KW-0255">Endonuclease</keyword>
<protein>
    <recommendedName>
        <fullName evidence="9">CRISPR-associated endoribonuclease Cas2</fullName>
        <ecNumber evidence="9">3.1.-.-</ecNumber>
    </recommendedName>
</protein>
<dbReference type="InterPro" id="IPR019199">
    <property type="entry name" value="Virulence_VapD/CRISPR_Cas2"/>
</dbReference>
<dbReference type="HAMAP" id="MF_01471">
    <property type="entry name" value="Cas2"/>
    <property type="match status" value="1"/>
</dbReference>
<keyword evidence="11" id="KW-1185">Reference proteome</keyword>
<evidence type="ECO:0000313" key="11">
    <source>
        <dbReference type="Proteomes" id="UP000198838"/>
    </source>
</evidence>
<dbReference type="AlphaFoldDB" id="A0A1I1AS05"/>
<dbReference type="Proteomes" id="UP000198838">
    <property type="component" value="Unassembled WGS sequence"/>
</dbReference>
<evidence type="ECO:0000256" key="8">
    <source>
        <dbReference type="ARBA" id="ARBA00023118"/>
    </source>
</evidence>
<organism evidence="10 11">
    <name type="scientific">Acetitomaculum ruminis DSM 5522</name>
    <dbReference type="NCBI Taxonomy" id="1120918"/>
    <lineage>
        <taxon>Bacteria</taxon>
        <taxon>Bacillati</taxon>
        <taxon>Bacillota</taxon>
        <taxon>Clostridia</taxon>
        <taxon>Lachnospirales</taxon>
        <taxon>Lachnospiraceae</taxon>
        <taxon>Acetitomaculum</taxon>
    </lineage>
</organism>
<evidence type="ECO:0000313" key="10">
    <source>
        <dbReference type="EMBL" id="SFB39268.1"/>
    </source>
</evidence>
<dbReference type="GO" id="GO:0016787">
    <property type="term" value="F:hydrolase activity"/>
    <property type="evidence" value="ECO:0007669"/>
    <property type="project" value="UniProtKB-KW"/>
</dbReference>
<dbReference type="Pfam" id="PF09827">
    <property type="entry name" value="CRISPR_Cas2"/>
    <property type="match status" value="1"/>
</dbReference>
<keyword evidence="6 9" id="KW-0378">Hydrolase</keyword>
<name>A0A1I1AS05_9FIRM</name>
<sequence>MRVIVFFDLPTITNEDRRNYRMFRKCLIKNGFIMMQESVYCKMITSPSVEKSVTSLLDNNRPPNGLVQLLTVTEKQFSKMKYITGQWNSDIIDSENRVVIL</sequence>
<feature type="binding site" evidence="9">
    <location>
        <position position="8"/>
    </location>
    <ligand>
        <name>Mg(2+)</name>
        <dbReference type="ChEBI" id="CHEBI:18420"/>
        <note>catalytic</note>
    </ligand>
</feature>
<accession>A0A1I1AS05</accession>
<dbReference type="NCBIfam" id="TIGR01573">
    <property type="entry name" value="cas2"/>
    <property type="match status" value="1"/>
</dbReference>
<evidence type="ECO:0000256" key="5">
    <source>
        <dbReference type="ARBA" id="ARBA00022759"/>
    </source>
</evidence>